<dbReference type="InterPro" id="IPR003594">
    <property type="entry name" value="HATPase_dom"/>
</dbReference>
<evidence type="ECO:0000259" key="5">
    <source>
        <dbReference type="SMART" id="SM00387"/>
    </source>
</evidence>
<keyword evidence="4" id="KW-0472">Membrane</keyword>
<dbReference type="InterPro" id="IPR015943">
    <property type="entry name" value="WD40/YVTN_repeat-like_dom_sf"/>
</dbReference>
<evidence type="ECO:0000256" key="4">
    <source>
        <dbReference type="SAM" id="Phobius"/>
    </source>
</evidence>
<name>A0AAP5AKC9_9GAMM</name>
<dbReference type="Pfam" id="PF02518">
    <property type="entry name" value="HATPase_c"/>
    <property type="match status" value="1"/>
</dbReference>
<keyword evidence="4" id="KW-1133">Transmembrane helix</keyword>
<dbReference type="SUPFAM" id="SSF55874">
    <property type="entry name" value="ATPase domain of HSP90 chaperone/DNA topoisomerase II/histidine kinase"/>
    <property type="match status" value="1"/>
</dbReference>
<dbReference type="SUPFAM" id="SSF63829">
    <property type="entry name" value="Calcium-dependent phosphotriesterase"/>
    <property type="match status" value="3"/>
</dbReference>
<dbReference type="InterPro" id="IPR036890">
    <property type="entry name" value="HATPase_C_sf"/>
</dbReference>
<reference evidence="6" key="1">
    <citation type="submission" date="2023-07" db="EMBL/GenBank/DDBJ databases">
        <title>Functional and genomic diversity of the sorghum phyllosphere microbiome.</title>
        <authorList>
            <person name="Shade A."/>
        </authorList>
    </citation>
    <scope>NUCLEOTIDE SEQUENCE</scope>
    <source>
        <strain evidence="6">SORGH_AS_0457</strain>
    </source>
</reference>
<feature type="transmembrane region" description="Helical" evidence="4">
    <location>
        <begin position="759"/>
        <end position="782"/>
    </location>
</feature>
<evidence type="ECO:0000313" key="7">
    <source>
        <dbReference type="Proteomes" id="UP001226084"/>
    </source>
</evidence>
<dbReference type="GO" id="GO:0000155">
    <property type="term" value="F:phosphorelay sensor kinase activity"/>
    <property type="evidence" value="ECO:0007669"/>
    <property type="project" value="InterPro"/>
</dbReference>
<comment type="caution">
    <text evidence="6">The sequence shown here is derived from an EMBL/GenBank/DDBJ whole genome shotgun (WGS) entry which is preliminary data.</text>
</comment>
<dbReference type="Pfam" id="PF07494">
    <property type="entry name" value="Reg_prop"/>
    <property type="match status" value="1"/>
</dbReference>
<keyword evidence="4" id="KW-0812">Transmembrane</keyword>
<dbReference type="InterPro" id="IPR011110">
    <property type="entry name" value="Reg_prop"/>
</dbReference>
<dbReference type="CDD" id="cd16917">
    <property type="entry name" value="HATPase_UhpB-NarQ-NarX-like"/>
    <property type="match status" value="1"/>
</dbReference>
<dbReference type="InterPro" id="IPR011712">
    <property type="entry name" value="Sig_transdc_His_kin_sub3_dim/P"/>
</dbReference>
<dbReference type="AlphaFoldDB" id="A0AAP5AKC9"/>
<dbReference type="PANTHER" id="PTHR24421">
    <property type="entry name" value="NITRATE/NITRITE SENSOR PROTEIN NARX-RELATED"/>
    <property type="match status" value="1"/>
</dbReference>
<keyword evidence="2 6" id="KW-0418">Kinase</keyword>
<dbReference type="Proteomes" id="UP001226084">
    <property type="component" value="Unassembled WGS sequence"/>
</dbReference>
<dbReference type="InterPro" id="IPR011123">
    <property type="entry name" value="Y_Y_Y"/>
</dbReference>
<dbReference type="InterPro" id="IPR013783">
    <property type="entry name" value="Ig-like_fold"/>
</dbReference>
<evidence type="ECO:0000256" key="3">
    <source>
        <dbReference type="ARBA" id="ARBA00023012"/>
    </source>
</evidence>
<accession>A0AAP5AKC9</accession>
<dbReference type="InterPro" id="IPR050482">
    <property type="entry name" value="Sensor_HK_TwoCompSys"/>
</dbReference>
<gene>
    <name evidence="6" type="ORF">QE424_003496</name>
</gene>
<evidence type="ECO:0000256" key="1">
    <source>
        <dbReference type="ARBA" id="ARBA00022679"/>
    </source>
</evidence>
<proteinExistence type="predicted"/>
<dbReference type="Gene3D" id="2.130.10.10">
    <property type="entry name" value="YVTN repeat-like/Quinoprotein amine dehydrogenase"/>
    <property type="match status" value="3"/>
</dbReference>
<dbReference type="EMBL" id="JAUTAS010000001">
    <property type="protein sequence ID" value="MDQ1110337.1"/>
    <property type="molecule type" value="Genomic_DNA"/>
</dbReference>
<sequence length="1010" mass="110511">MFCLVLAVLGLPSAHALSPDRALSQLRHDRWTADDGAPAQIFSIAQTPDGLLWLGSRQGLYRFDGVRFERITTAGGKPLIDDDVLSLKAEPDGSLWVGYFNGGMSRVGGPAPGQYEYQRDDVPLGSVMGFARDARKRLWAITPVAVVWLDAAADTWTSAQDMGIDPGWRPERLYADRQGGIWVAYSENQAFGIVHLAPGATRFQPYPKPVQIPYFDEAADGTLWAADYWGVRPLARADADPRHARATVSWLEPAFKGAGLRFDRDGGMWLSTSGGIARVRDASTLRAPGRGVVLPSPEYFGPAQGLTSEVVWTIFEDREGNIWTATANGLDRFRDNAMAPIALPRRDQSFAMAVATDGRLLVGNADRGPMWVSPDPSQANGSRIDELGGPDMEGVTALYRDGNGTLWVGGARGTLSRLGATGLEKVALPPELEGDGMIGMISSDRAGGLWVSRLNGGLLRLYNGQWEMQNAKYGMQAGVTPRALAEDAQGRIWTDAGQTIGVFENGRRRDIKQDGPDIGRIGVLRAHGDELWAGAARGVSMRANERFQRLLGRGGERFEHTTGILLRPNGELWLGGRGGLTRVPAAELARWRADPAHAVAFERFGVLDGLRGSTEKTGGVSSVQSDAQGRIWFATDRGVHWIDPDHIPRNTAAAPPAPTLLGVQVDDKALPLSPHLRLPAGSRDLRVDYTAPALRIPERVRFRYRLDGVDDAWHEAGTRRQALYSRLEPGSYRFRVIASDDAGTWSPQEASFNVTVLPAFWQTGWFALAMLALAGALVWLFVRWRVAIARLRVQRLYRARVGERERIARDLHDTLLQSVQALMLRIESSRRRLALGDAAGAEAGLVHALEEAESGLAEGRDRIRALRRDEAGVDDLETAVRALPAQLELPTGIAFALEVRGRPRRWCLPELGEVYRIVREALANATRHAHASRITVRITYALLHTLVEIEDDGCGIQDEVVVHGGSEGHWGLPGMRERAALCGGTLSVQALATGGTRVAVRLPRWRGFRR</sequence>
<feature type="domain" description="Histidine kinase/HSP90-like ATPase" evidence="5">
    <location>
        <begin position="909"/>
        <end position="1006"/>
    </location>
</feature>
<keyword evidence="3" id="KW-0902">Two-component regulatory system</keyword>
<dbReference type="Gene3D" id="1.20.5.1930">
    <property type="match status" value="1"/>
</dbReference>
<keyword evidence="1" id="KW-0808">Transferase</keyword>
<dbReference type="Pfam" id="PF07730">
    <property type="entry name" value="HisKA_3"/>
    <property type="match status" value="1"/>
</dbReference>
<evidence type="ECO:0000313" key="6">
    <source>
        <dbReference type="EMBL" id="MDQ1110337.1"/>
    </source>
</evidence>
<dbReference type="PANTHER" id="PTHR24421:SF62">
    <property type="entry name" value="SENSORY TRANSDUCTION HISTIDINE KINASE"/>
    <property type="match status" value="1"/>
</dbReference>
<dbReference type="GO" id="GO:0046983">
    <property type="term" value="F:protein dimerization activity"/>
    <property type="evidence" value="ECO:0007669"/>
    <property type="project" value="InterPro"/>
</dbReference>
<dbReference type="Pfam" id="PF07495">
    <property type="entry name" value="Y_Y_Y"/>
    <property type="match status" value="1"/>
</dbReference>
<protein>
    <submittedName>
        <fullName evidence="6">Signal transduction histidine kinase/ligand-binding sensor domain-containing protein</fullName>
    </submittedName>
</protein>
<evidence type="ECO:0000256" key="2">
    <source>
        <dbReference type="ARBA" id="ARBA00022777"/>
    </source>
</evidence>
<dbReference type="Gene3D" id="2.60.40.10">
    <property type="entry name" value="Immunoglobulins"/>
    <property type="match status" value="1"/>
</dbReference>
<dbReference type="GO" id="GO:0016020">
    <property type="term" value="C:membrane"/>
    <property type="evidence" value="ECO:0007669"/>
    <property type="project" value="InterPro"/>
</dbReference>
<dbReference type="Gene3D" id="3.30.565.10">
    <property type="entry name" value="Histidine kinase-like ATPase, C-terminal domain"/>
    <property type="match status" value="1"/>
</dbReference>
<dbReference type="SMART" id="SM00387">
    <property type="entry name" value="HATPase_c"/>
    <property type="match status" value="1"/>
</dbReference>
<organism evidence="6 7">
    <name type="scientific">Stenotrophomonas rhizophila</name>
    <dbReference type="NCBI Taxonomy" id="216778"/>
    <lineage>
        <taxon>Bacteria</taxon>
        <taxon>Pseudomonadati</taxon>
        <taxon>Pseudomonadota</taxon>
        <taxon>Gammaproteobacteria</taxon>
        <taxon>Lysobacterales</taxon>
        <taxon>Lysobacteraceae</taxon>
        <taxon>Stenotrophomonas</taxon>
    </lineage>
</organism>